<feature type="domain" description="Multidrug resistance protein MdtA-like barrel-sandwich hybrid" evidence="4">
    <location>
        <begin position="77"/>
        <end position="217"/>
    </location>
</feature>
<evidence type="ECO:0000256" key="1">
    <source>
        <dbReference type="ARBA" id="ARBA00009477"/>
    </source>
</evidence>
<feature type="signal peptide" evidence="3">
    <location>
        <begin position="1"/>
        <end position="25"/>
    </location>
</feature>
<proteinExistence type="inferred from homology"/>
<dbReference type="Pfam" id="PF25989">
    <property type="entry name" value="YknX_C"/>
    <property type="match status" value="1"/>
</dbReference>
<dbReference type="SUPFAM" id="SSF111369">
    <property type="entry name" value="HlyD-like secretion proteins"/>
    <property type="match status" value="1"/>
</dbReference>
<keyword evidence="7" id="KW-1185">Reference proteome</keyword>
<evidence type="ECO:0000313" key="6">
    <source>
        <dbReference type="EMBL" id="GAA3984729.1"/>
    </source>
</evidence>
<evidence type="ECO:0000259" key="5">
    <source>
        <dbReference type="Pfam" id="PF25989"/>
    </source>
</evidence>
<dbReference type="InterPro" id="IPR006143">
    <property type="entry name" value="RND_pump_MFP"/>
</dbReference>
<reference evidence="7" key="1">
    <citation type="journal article" date="2019" name="Int. J. Syst. Evol. Microbiol.">
        <title>The Global Catalogue of Microorganisms (GCM) 10K type strain sequencing project: providing services to taxonomists for standard genome sequencing and annotation.</title>
        <authorList>
            <consortium name="The Broad Institute Genomics Platform"/>
            <consortium name="The Broad Institute Genome Sequencing Center for Infectious Disease"/>
            <person name="Wu L."/>
            <person name="Ma J."/>
        </authorList>
    </citation>
    <scope>NUCLEOTIDE SEQUENCE [LARGE SCALE GENOMIC DNA]</scope>
    <source>
        <strain evidence="7">JCM 17561</strain>
    </source>
</reference>
<evidence type="ECO:0000256" key="3">
    <source>
        <dbReference type="SAM" id="SignalP"/>
    </source>
</evidence>
<dbReference type="Pfam" id="PF25917">
    <property type="entry name" value="BSH_RND"/>
    <property type="match status" value="1"/>
</dbReference>
<keyword evidence="2" id="KW-0175">Coiled coil</keyword>
<name>A0ABP7QM28_9BURK</name>
<dbReference type="Gene3D" id="2.40.30.170">
    <property type="match status" value="1"/>
</dbReference>
<dbReference type="Proteomes" id="UP001501627">
    <property type="component" value="Unassembled WGS sequence"/>
</dbReference>
<evidence type="ECO:0000313" key="7">
    <source>
        <dbReference type="Proteomes" id="UP001501627"/>
    </source>
</evidence>
<evidence type="ECO:0000259" key="4">
    <source>
        <dbReference type="Pfam" id="PF25917"/>
    </source>
</evidence>
<dbReference type="PANTHER" id="PTHR30469">
    <property type="entry name" value="MULTIDRUG RESISTANCE PROTEIN MDTA"/>
    <property type="match status" value="1"/>
</dbReference>
<dbReference type="Gene3D" id="2.40.50.100">
    <property type="match status" value="1"/>
</dbReference>
<evidence type="ECO:0000256" key="2">
    <source>
        <dbReference type="SAM" id="Coils"/>
    </source>
</evidence>
<feature type="domain" description="YknX-like C-terminal permuted SH3-like" evidence="5">
    <location>
        <begin position="300"/>
        <end position="369"/>
    </location>
</feature>
<feature type="coiled-coil region" evidence="2">
    <location>
        <begin position="116"/>
        <end position="145"/>
    </location>
</feature>
<comment type="similarity">
    <text evidence="1">Belongs to the membrane fusion protein (MFP) (TC 8.A.1) family.</text>
</comment>
<protein>
    <submittedName>
        <fullName evidence="6">Efflux RND transporter periplasmic adaptor subunit</fullName>
    </submittedName>
</protein>
<keyword evidence="3" id="KW-0732">Signal</keyword>
<gene>
    <name evidence="6" type="ORF">GCM10022279_04920</name>
</gene>
<dbReference type="EMBL" id="BAABBP010000003">
    <property type="protein sequence ID" value="GAA3984729.1"/>
    <property type="molecule type" value="Genomic_DNA"/>
</dbReference>
<dbReference type="Gene3D" id="2.40.420.20">
    <property type="match status" value="1"/>
</dbReference>
<dbReference type="Gene3D" id="1.10.287.470">
    <property type="entry name" value="Helix hairpin bin"/>
    <property type="match status" value="1"/>
</dbReference>
<sequence length="378" mass="39083">MRRRPALSVTLLVLALAAAAGWSHWAGGWSASAAQEKTQEKAQDAVHPALTVTVAPPVQRTVASAIAASGNVAAWQEASIGAQVQGLRLEQVNVNVGDVVRAGQVLATLAQDTVQADVAQAQAALAQARAAEAEARANAERAQALAGTGAMSAQQIAQYATAGQTAQAQVQVARAQLQAQQLRLGHTRVLAPDAGVISARSATVGAVVGTGTELFRMVLRSRLEWRAEVNAADLARLAPGGGARLQLPGGEAVAGTVRMLAPTVDAATRNALVYVDLPRHAQLRAGQYLSGELLLGEHAALTVPLAALVVRDGFTAVFVLQGGDGVALRRVRTASRGGDWVEVVDGLQPDERVVQQGGAFLNDGDRVRVVAAAQEVQP</sequence>
<comment type="caution">
    <text evidence="6">The sequence shown here is derived from an EMBL/GenBank/DDBJ whole genome shotgun (WGS) entry which is preliminary data.</text>
</comment>
<organism evidence="6 7">
    <name type="scientific">Comamonas faecalis</name>
    <dbReference type="NCBI Taxonomy" id="1387849"/>
    <lineage>
        <taxon>Bacteria</taxon>
        <taxon>Pseudomonadati</taxon>
        <taxon>Pseudomonadota</taxon>
        <taxon>Betaproteobacteria</taxon>
        <taxon>Burkholderiales</taxon>
        <taxon>Comamonadaceae</taxon>
        <taxon>Comamonas</taxon>
    </lineage>
</organism>
<dbReference type="InterPro" id="IPR058625">
    <property type="entry name" value="MdtA-like_BSH"/>
</dbReference>
<dbReference type="PANTHER" id="PTHR30469:SF15">
    <property type="entry name" value="HLYD FAMILY OF SECRETION PROTEINS"/>
    <property type="match status" value="1"/>
</dbReference>
<dbReference type="InterPro" id="IPR058637">
    <property type="entry name" value="YknX-like_C"/>
</dbReference>
<accession>A0ABP7QM28</accession>
<dbReference type="NCBIfam" id="TIGR01730">
    <property type="entry name" value="RND_mfp"/>
    <property type="match status" value="1"/>
</dbReference>
<feature type="chain" id="PRO_5046847475" evidence="3">
    <location>
        <begin position="26"/>
        <end position="378"/>
    </location>
</feature>